<dbReference type="AlphaFoldDB" id="X1RZD0"/>
<evidence type="ECO:0008006" key="3">
    <source>
        <dbReference type="Google" id="ProtNLM"/>
    </source>
</evidence>
<keyword evidence="1" id="KW-0812">Transmembrane</keyword>
<evidence type="ECO:0000256" key="1">
    <source>
        <dbReference type="SAM" id="Phobius"/>
    </source>
</evidence>
<dbReference type="Pfam" id="PF13620">
    <property type="entry name" value="CarboxypepD_reg"/>
    <property type="match status" value="2"/>
</dbReference>
<proteinExistence type="predicted"/>
<gene>
    <name evidence="2" type="ORF">S12H4_01111</name>
</gene>
<dbReference type="EMBL" id="BARW01000198">
    <property type="protein sequence ID" value="GAI60884.1"/>
    <property type="molecule type" value="Genomic_DNA"/>
</dbReference>
<organism evidence="2">
    <name type="scientific">marine sediment metagenome</name>
    <dbReference type="NCBI Taxonomy" id="412755"/>
    <lineage>
        <taxon>unclassified sequences</taxon>
        <taxon>metagenomes</taxon>
        <taxon>ecological metagenomes</taxon>
    </lineage>
</organism>
<dbReference type="Gene3D" id="2.60.40.1120">
    <property type="entry name" value="Carboxypeptidase-like, regulatory domain"/>
    <property type="match status" value="2"/>
</dbReference>
<protein>
    <recommendedName>
        <fullName evidence="3">Carboxypeptidase regulatory-like domain-containing protein</fullName>
    </recommendedName>
</protein>
<evidence type="ECO:0000313" key="2">
    <source>
        <dbReference type="EMBL" id="GAI60884.1"/>
    </source>
</evidence>
<accession>X1RZD0</accession>
<keyword evidence="1" id="KW-0472">Membrane</keyword>
<sequence length="307" mass="32279">MAEVKEKEISPGAVVAIGVGLGGIAVLGLAALTFAAPPAPPPPPLGKANLYGRVVDAETGKAIPDVLVTLDSMQASTDASGDYLFPDLEPGDYYISFEKKGYETVSGDITLLEGNNPLNVGLTPLVANLFGVVTDAETGLALGGVLVALDDKQTSTDASGSYAFPNLEPGDYLIIFEKDGYEMVSEVITLLEGDNTFNVAMTKVTKLPPELAEAAENYIETWGNGGYVEAVEETYEVMGEDYTVEVVASDEVLAAARSWNPSSNEATIAPESSPPEEATDTIDYTDFGGGYGYSERTGPVTPYGYGW</sequence>
<dbReference type="SUPFAM" id="SSF49452">
    <property type="entry name" value="Starch-binding domain-like"/>
    <property type="match status" value="2"/>
</dbReference>
<keyword evidence="1" id="KW-1133">Transmembrane helix</keyword>
<name>X1RZD0_9ZZZZ</name>
<reference evidence="2" key="1">
    <citation type="journal article" date="2014" name="Front. Microbiol.">
        <title>High frequency of phylogenetically diverse reductive dehalogenase-homologous genes in deep subseafloor sedimentary metagenomes.</title>
        <authorList>
            <person name="Kawai M."/>
            <person name="Futagami T."/>
            <person name="Toyoda A."/>
            <person name="Takaki Y."/>
            <person name="Nishi S."/>
            <person name="Hori S."/>
            <person name="Arai W."/>
            <person name="Tsubouchi T."/>
            <person name="Morono Y."/>
            <person name="Uchiyama I."/>
            <person name="Ito T."/>
            <person name="Fujiyama A."/>
            <person name="Inagaki F."/>
            <person name="Takami H."/>
        </authorList>
    </citation>
    <scope>NUCLEOTIDE SEQUENCE</scope>
    <source>
        <strain evidence="2">Expedition CK06-06</strain>
    </source>
</reference>
<feature type="transmembrane region" description="Helical" evidence="1">
    <location>
        <begin position="12"/>
        <end position="35"/>
    </location>
</feature>
<comment type="caution">
    <text evidence="2">The sequence shown here is derived from an EMBL/GenBank/DDBJ whole genome shotgun (WGS) entry which is preliminary data.</text>
</comment>
<dbReference type="GO" id="GO:0030246">
    <property type="term" value="F:carbohydrate binding"/>
    <property type="evidence" value="ECO:0007669"/>
    <property type="project" value="InterPro"/>
</dbReference>
<dbReference type="InterPro" id="IPR013784">
    <property type="entry name" value="Carb-bd-like_fold"/>
</dbReference>